<accession>A0A081B841</accession>
<dbReference type="RefSeq" id="WP_052379179.1">
    <property type="nucleotide sequence ID" value="NZ_BBIO01000003.1"/>
</dbReference>
<dbReference type="Gene3D" id="3.10.450.50">
    <property type="match status" value="1"/>
</dbReference>
<dbReference type="SUPFAM" id="SSF54427">
    <property type="entry name" value="NTF2-like"/>
    <property type="match status" value="1"/>
</dbReference>
<name>A0A081B841_9HYPH</name>
<evidence type="ECO:0000313" key="2">
    <source>
        <dbReference type="Proteomes" id="UP000028702"/>
    </source>
</evidence>
<protein>
    <submittedName>
        <fullName evidence="1">Conserved protein</fullName>
    </submittedName>
</protein>
<sequence length="139" mass="15766">MPQSAEETYKLWHQFVETGDAKFLPALFAEDAVLRTPVYWKERKGIEVFVIMSCVPEALGPIKYVREWIDGKDWALEFSGKIDDIEFKGIDLITLGEDNKIKLIEVMLRPPNAGALFRARMEKAVTKAKAALEKGRPPS</sequence>
<gene>
    <name evidence="1" type="ORF">M2A_0708</name>
</gene>
<dbReference type="AlphaFoldDB" id="A0A081B841"/>
<keyword evidence="2" id="KW-1185">Reference proteome</keyword>
<dbReference type="EMBL" id="BBIO01000003">
    <property type="protein sequence ID" value="GAK44209.1"/>
    <property type="molecule type" value="Genomic_DNA"/>
</dbReference>
<organism evidence="1 2">
    <name type="scientific">Tepidicaulis marinus</name>
    <dbReference type="NCBI Taxonomy" id="1333998"/>
    <lineage>
        <taxon>Bacteria</taxon>
        <taxon>Pseudomonadati</taxon>
        <taxon>Pseudomonadota</taxon>
        <taxon>Alphaproteobacteria</taxon>
        <taxon>Hyphomicrobiales</taxon>
        <taxon>Parvibaculaceae</taxon>
        <taxon>Tepidicaulis</taxon>
    </lineage>
</organism>
<evidence type="ECO:0000313" key="1">
    <source>
        <dbReference type="EMBL" id="GAK44209.1"/>
    </source>
</evidence>
<dbReference type="STRING" id="1333998.M2A_0708"/>
<proteinExistence type="predicted"/>
<dbReference type="eggNOG" id="COG3631">
    <property type="taxonomic scope" value="Bacteria"/>
</dbReference>
<comment type="caution">
    <text evidence="1">The sequence shown here is derived from an EMBL/GenBank/DDBJ whole genome shotgun (WGS) entry which is preliminary data.</text>
</comment>
<reference evidence="1 2" key="1">
    <citation type="submission" date="2014-07" db="EMBL/GenBank/DDBJ databases">
        <title>Tepidicaulis marinum gen. nov., sp. nov., a novel marine bacterium denitrifying nitrate to nitrous oxide strictly under microaerobic conditions.</title>
        <authorList>
            <person name="Takeuchi M."/>
            <person name="Yamagishi T."/>
            <person name="Kamagata Y."/>
            <person name="Oshima K."/>
            <person name="Hattori M."/>
            <person name="Katayama T."/>
            <person name="Hanada S."/>
            <person name="Tamaki H."/>
            <person name="Marumo K."/>
            <person name="Maeda H."/>
            <person name="Nedachi M."/>
            <person name="Iwasaki W."/>
            <person name="Suwa Y."/>
            <person name="Sakata S."/>
        </authorList>
    </citation>
    <scope>NUCLEOTIDE SEQUENCE [LARGE SCALE GENOMIC DNA]</scope>
    <source>
        <strain evidence="1 2">MA2</strain>
    </source>
</reference>
<dbReference type="Proteomes" id="UP000028702">
    <property type="component" value="Unassembled WGS sequence"/>
</dbReference>
<dbReference type="InterPro" id="IPR032710">
    <property type="entry name" value="NTF2-like_dom_sf"/>
</dbReference>